<name>A0AAV3R1L8_LITER</name>
<reference evidence="2 3" key="1">
    <citation type="submission" date="2024-01" db="EMBL/GenBank/DDBJ databases">
        <title>The complete chloroplast genome sequence of Lithospermum erythrorhizon: insights into the phylogenetic relationship among Boraginaceae species and the maternal lineages of purple gromwells.</title>
        <authorList>
            <person name="Okada T."/>
            <person name="Watanabe K."/>
        </authorList>
    </citation>
    <scope>NUCLEOTIDE SEQUENCE [LARGE SCALE GENOMIC DNA]</scope>
</reference>
<dbReference type="InterPro" id="IPR019557">
    <property type="entry name" value="AminoTfrase-like_pln_mobile"/>
</dbReference>
<evidence type="ECO:0000313" key="3">
    <source>
        <dbReference type="Proteomes" id="UP001454036"/>
    </source>
</evidence>
<evidence type="ECO:0000259" key="1">
    <source>
        <dbReference type="Pfam" id="PF10536"/>
    </source>
</evidence>
<accession>A0AAV3R1L8</accession>
<dbReference type="Pfam" id="PF10536">
    <property type="entry name" value="PMD"/>
    <property type="match status" value="1"/>
</dbReference>
<organism evidence="2 3">
    <name type="scientific">Lithospermum erythrorhizon</name>
    <name type="common">Purple gromwell</name>
    <name type="synonym">Lithospermum officinale var. erythrorhizon</name>
    <dbReference type="NCBI Taxonomy" id="34254"/>
    <lineage>
        <taxon>Eukaryota</taxon>
        <taxon>Viridiplantae</taxon>
        <taxon>Streptophyta</taxon>
        <taxon>Embryophyta</taxon>
        <taxon>Tracheophyta</taxon>
        <taxon>Spermatophyta</taxon>
        <taxon>Magnoliopsida</taxon>
        <taxon>eudicotyledons</taxon>
        <taxon>Gunneridae</taxon>
        <taxon>Pentapetalae</taxon>
        <taxon>asterids</taxon>
        <taxon>lamiids</taxon>
        <taxon>Boraginales</taxon>
        <taxon>Boraginaceae</taxon>
        <taxon>Boraginoideae</taxon>
        <taxon>Lithospermeae</taxon>
        <taxon>Lithospermum</taxon>
    </lineage>
</organism>
<feature type="domain" description="Aminotransferase-like plant mobile" evidence="1">
    <location>
        <begin position="2"/>
        <end position="130"/>
    </location>
</feature>
<dbReference type="InterPro" id="IPR044824">
    <property type="entry name" value="MAIN-like"/>
</dbReference>
<dbReference type="EMBL" id="BAABME010007147">
    <property type="protein sequence ID" value="GAA0170219.1"/>
    <property type="molecule type" value="Genomic_DNA"/>
</dbReference>
<dbReference type="Proteomes" id="UP001454036">
    <property type="component" value="Unassembled WGS sequence"/>
</dbReference>
<protein>
    <recommendedName>
        <fullName evidence="1">Aminotransferase-like plant mobile domain-containing protein</fullName>
    </recommendedName>
</protein>
<proteinExistence type="predicted"/>
<evidence type="ECO:0000313" key="2">
    <source>
        <dbReference type="EMBL" id="GAA0170219.1"/>
    </source>
</evidence>
<dbReference type="GO" id="GO:0010073">
    <property type="term" value="P:meristem maintenance"/>
    <property type="evidence" value="ECO:0007669"/>
    <property type="project" value="InterPro"/>
</dbReference>
<dbReference type="PANTHER" id="PTHR46033">
    <property type="entry name" value="PROTEIN MAIN-LIKE 2"/>
    <property type="match status" value="1"/>
</dbReference>
<keyword evidence="3" id="KW-1185">Reference proteome</keyword>
<sequence length="130" mass="14650">MSIITTFIERWQPETNSFHMPFGEMTITLHDVEHILGIRSSGRPVCVLGPLDPAIGELIVDGIDWNNLKLDYLWKLCKNPELMTPQCRASCYLAYLLGCTLFVEKSCDGIPPTYIVLMNDIIEVSGFAWG</sequence>
<dbReference type="AlphaFoldDB" id="A0AAV3R1L8"/>
<gene>
    <name evidence="2" type="ORF">LIER_24527</name>
</gene>
<dbReference type="PANTHER" id="PTHR46033:SF8">
    <property type="entry name" value="PROTEIN MAINTENANCE OF MERISTEMS-LIKE"/>
    <property type="match status" value="1"/>
</dbReference>
<comment type="caution">
    <text evidence="2">The sequence shown here is derived from an EMBL/GenBank/DDBJ whole genome shotgun (WGS) entry which is preliminary data.</text>
</comment>